<gene>
    <name evidence="2" type="ORF">PENNAL_c0085G07378</name>
</gene>
<reference evidence="3" key="1">
    <citation type="journal article" date="2017" name="Nat. Microbiol.">
        <title>Global analysis of biosynthetic gene clusters reveals vast potential of secondary metabolite production in Penicillium species.</title>
        <authorList>
            <person name="Nielsen J.C."/>
            <person name="Grijseels S."/>
            <person name="Prigent S."/>
            <person name="Ji B."/>
            <person name="Dainat J."/>
            <person name="Nielsen K.F."/>
            <person name="Frisvad J.C."/>
            <person name="Workman M."/>
            <person name="Nielsen J."/>
        </authorList>
    </citation>
    <scope>NUCLEOTIDE SEQUENCE [LARGE SCALE GENOMIC DNA]</scope>
    <source>
        <strain evidence="3">IBT 13039</strain>
    </source>
</reference>
<protein>
    <submittedName>
        <fullName evidence="2">Uncharacterized protein</fullName>
    </submittedName>
</protein>
<evidence type="ECO:0000313" key="2">
    <source>
        <dbReference type="EMBL" id="OQE73965.1"/>
    </source>
</evidence>
<dbReference type="EMBL" id="MOOB01000085">
    <property type="protein sequence ID" value="OQE73965.1"/>
    <property type="molecule type" value="Genomic_DNA"/>
</dbReference>
<keyword evidence="3" id="KW-1185">Reference proteome</keyword>
<dbReference type="AlphaFoldDB" id="A0A1V6XFU3"/>
<dbReference type="Proteomes" id="UP000191691">
    <property type="component" value="Unassembled WGS sequence"/>
</dbReference>
<dbReference type="OMA" id="DMKTRPK"/>
<feature type="region of interest" description="Disordered" evidence="1">
    <location>
        <begin position="23"/>
        <end position="59"/>
    </location>
</feature>
<comment type="caution">
    <text evidence="2">The sequence shown here is derived from an EMBL/GenBank/DDBJ whole genome shotgun (WGS) entry which is preliminary data.</text>
</comment>
<proteinExistence type="predicted"/>
<evidence type="ECO:0000256" key="1">
    <source>
        <dbReference type="SAM" id="MobiDB-lite"/>
    </source>
</evidence>
<sequence length="103" mass="11877">MNFGFYMMKSWLIMELPDGQIFTYHSDPDTPPPSKEDMKTRPKSTLVRTPHDYSSIASARPVDRDLPVPCAPARQYNRWEALAQLLENSRRCSRDNTNTFAPT</sequence>
<evidence type="ECO:0000313" key="3">
    <source>
        <dbReference type="Proteomes" id="UP000191691"/>
    </source>
</evidence>
<accession>A0A1V6XFU3</accession>
<organism evidence="2 3">
    <name type="scientific">Penicillium nalgiovense</name>
    <dbReference type="NCBI Taxonomy" id="60175"/>
    <lineage>
        <taxon>Eukaryota</taxon>
        <taxon>Fungi</taxon>
        <taxon>Dikarya</taxon>
        <taxon>Ascomycota</taxon>
        <taxon>Pezizomycotina</taxon>
        <taxon>Eurotiomycetes</taxon>
        <taxon>Eurotiomycetidae</taxon>
        <taxon>Eurotiales</taxon>
        <taxon>Aspergillaceae</taxon>
        <taxon>Penicillium</taxon>
    </lineage>
</organism>
<name>A0A1V6XFU3_PENNA</name>